<dbReference type="InterPro" id="IPR032427">
    <property type="entry name" value="P22_portal"/>
</dbReference>
<dbReference type="RefSeq" id="WP_005793771.1">
    <property type="nucleotide sequence ID" value="NZ_ACQT01000014.1"/>
</dbReference>
<name>C5T1U4_ACIDE</name>
<reference evidence="2 3" key="1">
    <citation type="submission" date="2009-05" db="EMBL/GenBank/DDBJ databases">
        <title>The draft genome of Acidovorax delafieldii 2AN.</title>
        <authorList>
            <consortium name="US DOE Joint Genome Institute (JGI-PGF)"/>
            <person name="Lucas S."/>
            <person name="Copeland A."/>
            <person name="Lapidus A."/>
            <person name="Glavina del Rio T."/>
            <person name="Tice H."/>
            <person name="Bruce D."/>
            <person name="Goodwin L."/>
            <person name="Pitluck S."/>
            <person name="Larimer F."/>
            <person name="Land M.L."/>
            <person name="Hauser L."/>
            <person name="Shelobolina E.S."/>
            <person name="Picardal F."/>
            <person name="Roden E."/>
            <person name="Emerson D."/>
        </authorList>
    </citation>
    <scope>NUCLEOTIDE SEQUENCE [LARGE SCALE GENOMIC DNA]</scope>
    <source>
        <strain evidence="2 3">2AN</strain>
    </source>
</reference>
<dbReference type="EMBL" id="ACQT01000014">
    <property type="protein sequence ID" value="EER61539.1"/>
    <property type="molecule type" value="Genomic_DNA"/>
</dbReference>
<organism evidence="2 3">
    <name type="scientific">Acidovorax delafieldii 2AN</name>
    <dbReference type="NCBI Taxonomy" id="573060"/>
    <lineage>
        <taxon>Bacteria</taxon>
        <taxon>Pseudomonadati</taxon>
        <taxon>Pseudomonadota</taxon>
        <taxon>Betaproteobacteria</taxon>
        <taxon>Burkholderiales</taxon>
        <taxon>Comamonadaceae</taxon>
        <taxon>Acidovorax</taxon>
    </lineage>
</organism>
<sequence length="718" mass="80016">MATFKNINQAVTPGHATGESLDNSQAIENWHRYLYAKWRGHLEYTEIARRNENMYLGGGKQWLEEDKSILRNQGRPFYEFNQIKPSINTALGYQIHNRMDVAFRPRGEKGDGNVATILNKLVKQVLDSTQFQWHETQMFGDGLIEQRGYYDLRMNFDKNIKGEIDLATLDPRDVIPDPDAKSYDPDKWADVMVTRWLTLDEIESLYGRNARDLAEKSGDESSDWGFQDGETERSKFGGIRFPGQYDAFGAHDDGLKRFRVIDRQRFVFEMTDCLVFPEAGNIVVMDTLSQESIDTALKDGAVKARRMHRRVRWVVATYSTTLFDQYSPYDHFTVIPYFAYFRRGETRGMVDDAIGPQEVLNKAVSQEVHIINTTANSGWTVEENSLTNMSTEELNDVGAKTGLIVEYKKGSQRPEKIQPNQVPPGIDKLIAMSTKALKDVTVPDAMRGQEGNAVSGIAKQADQFASQQQLAVPLDNLTYTRNLLAKRLLKLIQRYYDSYRMFRITETDPVTGKPIDSVLEINKFDPSTGAYVNDVTVGDYDVVITEQPMQVTFENSQFQQALEMREKGVAIPDATVIRYSNLADKHQIMDQLAGQQQPQDPKAKAGAELMAAQAEKVRAETVEVRGRTMYSAMQSAQVVVAAPQTTAVADQMLGSQGFEDQDAGPAVAALAGGVPADAAPPGLIPENTDPLTPASPAIGFADGIETPEADGMQPGVGQ</sequence>
<dbReference type="Pfam" id="PF16510">
    <property type="entry name" value="P22_portal"/>
    <property type="match status" value="1"/>
</dbReference>
<dbReference type="Proteomes" id="UP000003856">
    <property type="component" value="Unassembled WGS sequence"/>
</dbReference>
<dbReference type="OrthoDB" id="6191383at2"/>
<dbReference type="AlphaFoldDB" id="C5T1U4"/>
<gene>
    <name evidence="2" type="ORF">AcdelDRAFT_0874</name>
</gene>
<protein>
    <submittedName>
        <fullName evidence="2">Conserved hypothetical genomic island protein</fullName>
    </submittedName>
</protein>
<feature type="region of interest" description="Disordered" evidence="1">
    <location>
        <begin position="1"/>
        <end position="21"/>
    </location>
</feature>
<evidence type="ECO:0000256" key="1">
    <source>
        <dbReference type="SAM" id="MobiDB-lite"/>
    </source>
</evidence>
<keyword evidence="3" id="KW-1185">Reference proteome</keyword>
<comment type="caution">
    <text evidence="2">The sequence shown here is derived from an EMBL/GenBank/DDBJ whole genome shotgun (WGS) entry which is preliminary data.</text>
</comment>
<dbReference type="PATRIC" id="fig|573060.9.peg.4301"/>
<proteinExistence type="predicted"/>
<feature type="region of interest" description="Disordered" evidence="1">
    <location>
        <begin position="678"/>
        <end position="718"/>
    </location>
</feature>
<evidence type="ECO:0000313" key="2">
    <source>
        <dbReference type="EMBL" id="EER61539.1"/>
    </source>
</evidence>
<accession>C5T1U4</accession>
<feature type="compositionally biased region" description="Polar residues" evidence="1">
    <location>
        <begin position="1"/>
        <end position="11"/>
    </location>
</feature>
<evidence type="ECO:0000313" key="3">
    <source>
        <dbReference type="Proteomes" id="UP000003856"/>
    </source>
</evidence>